<dbReference type="PROSITE" id="PS50928">
    <property type="entry name" value="ABC_TM1"/>
    <property type="match status" value="1"/>
</dbReference>
<evidence type="ECO:0000256" key="7">
    <source>
        <dbReference type="ARBA" id="ARBA00023136"/>
    </source>
</evidence>
<comment type="caution">
    <text evidence="11">The sequence shown here is derived from an EMBL/GenBank/DDBJ whole genome shotgun (WGS) entry which is preliminary data.</text>
</comment>
<dbReference type="PANTHER" id="PTHR30614">
    <property type="entry name" value="MEMBRANE COMPONENT OF AMINO ACID ABC TRANSPORTER"/>
    <property type="match status" value="1"/>
</dbReference>
<dbReference type="InterPro" id="IPR000515">
    <property type="entry name" value="MetI-like"/>
</dbReference>
<name>A0A917SXZ0_9ACTN</name>
<evidence type="ECO:0000256" key="6">
    <source>
        <dbReference type="ARBA" id="ARBA00022989"/>
    </source>
</evidence>
<dbReference type="GO" id="GO:0006865">
    <property type="term" value="P:amino acid transport"/>
    <property type="evidence" value="ECO:0007669"/>
    <property type="project" value="UniProtKB-KW"/>
</dbReference>
<dbReference type="InterPro" id="IPR010065">
    <property type="entry name" value="AA_ABC_transptr_permease_3TM"/>
</dbReference>
<proteinExistence type="inferred from homology"/>
<dbReference type="SUPFAM" id="SSF161098">
    <property type="entry name" value="MetI-like"/>
    <property type="match status" value="1"/>
</dbReference>
<keyword evidence="6 8" id="KW-1133">Transmembrane helix</keyword>
<dbReference type="RefSeq" id="WP_229674249.1">
    <property type="nucleotide sequence ID" value="NZ_BMNA01000003.1"/>
</dbReference>
<feature type="transmembrane region" description="Helical" evidence="8">
    <location>
        <begin position="34"/>
        <end position="54"/>
    </location>
</feature>
<comment type="subcellular location">
    <subcellularLocation>
        <location evidence="1 8">Cell membrane</location>
        <topology evidence="1 8">Multi-pass membrane protein</topology>
    </subcellularLocation>
</comment>
<evidence type="ECO:0000256" key="1">
    <source>
        <dbReference type="ARBA" id="ARBA00004651"/>
    </source>
</evidence>
<evidence type="ECO:0000256" key="2">
    <source>
        <dbReference type="ARBA" id="ARBA00022448"/>
    </source>
</evidence>
<evidence type="ECO:0000256" key="8">
    <source>
        <dbReference type="RuleBase" id="RU363032"/>
    </source>
</evidence>
<feature type="transmembrane region" description="Helical" evidence="8">
    <location>
        <begin position="155"/>
        <end position="174"/>
    </location>
</feature>
<comment type="similarity">
    <text evidence="8">Belongs to the binding-protein-dependent transport system permease family.</text>
</comment>
<keyword evidence="2 8" id="KW-0813">Transport</keyword>
<dbReference type="CDD" id="cd06261">
    <property type="entry name" value="TM_PBP2"/>
    <property type="match status" value="1"/>
</dbReference>
<dbReference type="EMBL" id="BMNA01000003">
    <property type="protein sequence ID" value="GGM00350.1"/>
    <property type="molecule type" value="Genomic_DNA"/>
</dbReference>
<evidence type="ECO:0000256" key="4">
    <source>
        <dbReference type="ARBA" id="ARBA00022692"/>
    </source>
</evidence>
<dbReference type="Gene3D" id="1.10.3720.10">
    <property type="entry name" value="MetI-like"/>
    <property type="match status" value="1"/>
</dbReference>
<dbReference type="InterPro" id="IPR035906">
    <property type="entry name" value="MetI-like_sf"/>
</dbReference>
<evidence type="ECO:0000256" key="5">
    <source>
        <dbReference type="ARBA" id="ARBA00022970"/>
    </source>
</evidence>
<organism evidence="11 12">
    <name type="scientific">Nakamurella endophytica</name>
    <dbReference type="NCBI Taxonomy" id="1748367"/>
    <lineage>
        <taxon>Bacteria</taxon>
        <taxon>Bacillati</taxon>
        <taxon>Actinomycetota</taxon>
        <taxon>Actinomycetes</taxon>
        <taxon>Nakamurellales</taxon>
        <taxon>Nakamurellaceae</taxon>
        <taxon>Nakamurella</taxon>
    </lineage>
</organism>
<evidence type="ECO:0000313" key="12">
    <source>
        <dbReference type="Proteomes" id="UP000655208"/>
    </source>
</evidence>
<dbReference type="InterPro" id="IPR043429">
    <property type="entry name" value="ArtM/GltK/GlnP/TcyL/YhdX-like"/>
</dbReference>
<feature type="transmembrane region" description="Helical" evidence="8">
    <location>
        <begin position="113"/>
        <end position="135"/>
    </location>
</feature>
<dbReference type="NCBIfam" id="TIGR01726">
    <property type="entry name" value="HEQRo_perm_3TM"/>
    <property type="match status" value="1"/>
</dbReference>
<dbReference type="AlphaFoldDB" id="A0A917SXZ0"/>
<dbReference type="FunFam" id="1.10.3720.10:FF:000006">
    <property type="entry name" value="Glutamate/aspartate ABC transporter, permease protein GltK"/>
    <property type="match status" value="1"/>
</dbReference>
<reference evidence="11" key="1">
    <citation type="journal article" date="2014" name="Int. J. Syst. Evol. Microbiol.">
        <title>Complete genome sequence of Corynebacterium casei LMG S-19264T (=DSM 44701T), isolated from a smear-ripened cheese.</title>
        <authorList>
            <consortium name="US DOE Joint Genome Institute (JGI-PGF)"/>
            <person name="Walter F."/>
            <person name="Albersmeier A."/>
            <person name="Kalinowski J."/>
            <person name="Ruckert C."/>
        </authorList>
    </citation>
    <scope>NUCLEOTIDE SEQUENCE</scope>
    <source>
        <strain evidence="11">CGMCC 4.7308</strain>
    </source>
</reference>
<feature type="domain" description="ABC transmembrane type-1" evidence="10">
    <location>
        <begin position="77"/>
        <end position="283"/>
    </location>
</feature>
<dbReference type="GO" id="GO:0022857">
    <property type="term" value="F:transmembrane transporter activity"/>
    <property type="evidence" value="ECO:0007669"/>
    <property type="project" value="InterPro"/>
</dbReference>
<dbReference type="Pfam" id="PF00528">
    <property type="entry name" value="BPD_transp_1"/>
    <property type="match status" value="1"/>
</dbReference>
<evidence type="ECO:0000313" key="11">
    <source>
        <dbReference type="EMBL" id="GGM00350.1"/>
    </source>
</evidence>
<feature type="transmembrane region" description="Helical" evidence="8">
    <location>
        <begin position="261"/>
        <end position="282"/>
    </location>
</feature>
<keyword evidence="5" id="KW-0029">Amino-acid transport</keyword>
<dbReference type="PANTHER" id="PTHR30614:SF0">
    <property type="entry name" value="L-CYSTINE TRANSPORT SYSTEM PERMEASE PROTEIN TCYL"/>
    <property type="match status" value="1"/>
</dbReference>
<evidence type="ECO:0000259" key="10">
    <source>
        <dbReference type="PROSITE" id="PS50928"/>
    </source>
</evidence>
<dbReference type="Proteomes" id="UP000655208">
    <property type="component" value="Unassembled WGS sequence"/>
</dbReference>
<keyword evidence="12" id="KW-1185">Reference proteome</keyword>
<feature type="transmembrane region" description="Helical" evidence="8">
    <location>
        <begin position="83"/>
        <end position="101"/>
    </location>
</feature>
<dbReference type="GO" id="GO:0043190">
    <property type="term" value="C:ATP-binding cassette (ABC) transporter complex"/>
    <property type="evidence" value="ECO:0007669"/>
    <property type="project" value="InterPro"/>
</dbReference>
<evidence type="ECO:0000256" key="9">
    <source>
        <dbReference type="SAM" id="MobiDB-lite"/>
    </source>
</evidence>
<protein>
    <submittedName>
        <fullName evidence="11">Polar amino acid ABC transporter permease</fullName>
    </submittedName>
</protein>
<reference evidence="11" key="2">
    <citation type="submission" date="2020-09" db="EMBL/GenBank/DDBJ databases">
        <authorList>
            <person name="Sun Q."/>
            <person name="Zhou Y."/>
        </authorList>
    </citation>
    <scope>NUCLEOTIDE SEQUENCE</scope>
    <source>
        <strain evidence="11">CGMCC 4.7308</strain>
    </source>
</reference>
<accession>A0A917SXZ0</accession>
<sequence length="331" mass="35354">MAEPVLHAGTRQPGAPDDGAAELPGQVVSLRHPWRWVAVAVVVVIGVVLVTSLIRNPNFQWDVVFHYFVSGSILAGLRNTVLLTVAAMLVGLLLGIVLAVARDSKNPIVSYAALLYIGLFRGTPLLVQLIFWFNLSSLYPTLGLGIPFGPTFVSGSANALITPVVAAILGLGLNEAAYMAEIVRAGLQSVDAGQTQAAQALGMTNRQVFRRIVLPQAMRVIIPPTGNQTISMLKTTSLVSVIALPELLYASQIIYSRTYQVVPLLITASLWYLLLTTVLTVGQTFLERRLRRGDAAHGGRGRRERTAAADARAAVQDGLPDGAPVAGGEHR</sequence>
<evidence type="ECO:0000256" key="3">
    <source>
        <dbReference type="ARBA" id="ARBA00022475"/>
    </source>
</evidence>
<keyword evidence="7 8" id="KW-0472">Membrane</keyword>
<keyword evidence="3" id="KW-1003">Cell membrane</keyword>
<gene>
    <name evidence="11" type="ORF">GCM10011594_20540</name>
</gene>
<keyword evidence="4 8" id="KW-0812">Transmembrane</keyword>
<feature type="region of interest" description="Disordered" evidence="9">
    <location>
        <begin position="293"/>
        <end position="331"/>
    </location>
</feature>